<accession>A0AA90U0G6</accession>
<keyword evidence="2" id="KW-1185">Reference proteome</keyword>
<gene>
    <name evidence="1" type="ORF">J2750_002141</name>
</gene>
<keyword evidence="1" id="KW-0808">Transferase</keyword>
<dbReference type="GO" id="GO:0008168">
    <property type="term" value="F:methyltransferase activity"/>
    <property type="evidence" value="ECO:0007669"/>
    <property type="project" value="UniProtKB-KW"/>
</dbReference>
<keyword evidence="1" id="KW-0489">Methyltransferase</keyword>
<protein>
    <submittedName>
        <fullName evidence="1">Adenine-specific DNA methylase</fullName>
    </submittedName>
</protein>
<dbReference type="Gene3D" id="3.40.50.150">
    <property type="entry name" value="Vaccinia Virus protein VP39"/>
    <property type="match status" value="2"/>
</dbReference>
<reference evidence="1 2" key="1">
    <citation type="submission" date="2023-07" db="EMBL/GenBank/DDBJ databases">
        <title>Genomic Encyclopedia of Type Strains, Phase IV (KMG-IV): sequencing the most valuable type-strain genomes for metagenomic binning, comparative biology and taxonomic classification.</title>
        <authorList>
            <person name="Goeker M."/>
        </authorList>
    </citation>
    <scope>NUCLEOTIDE SEQUENCE [LARGE SCALE GENOMIC DNA]</scope>
    <source>
        <strain evidence="1 2">DSM 17273</strain>
    </source>
</reference>
<dbReference type="RefSeq" id="WP_270095349.1">
    <property type="nucleotide sequence ID" value="NZ_JAQFFK010000001.1"/>
</dbReference>
<dbReference type="Proteomes" id="UP001185015">
    <property type="component" value="Unassembled WGS sequence"/>
</dbReference>
<dbReference type="PROSITE" id="PS00092">
    <property type="entry name" value="N6_MTASE"/>
    <property type="match status" value="1"/>
</dbReference>
<dbReference type="EMBL" id="JAVDQI010000010">
    <property type="protein sequence ID" value="MDR6223668.1"/>
    <property type="molecule type" value="Genomic_DNA"/>
</dbReference>
<dbReference type="AlphaFoldDB" id="A0AA90U0G6"/>
<organism evidence="1 2">
    <name type="scientific">Methanococcoides alaskense</name>
    <dbReference type="NCBI Taxonomy" id="325778"/>
    <lineage>
        <taxon>Archaea</taxon>
        <taxon>Methanobacteriati</taxon>
        <taxon>Methanobacteriota</taxon>
        <taxon>Stenosarchaea group</taxon>
        <taxon>Methanomicrobia</taxon>
        <taxon>Methanosarcinales</taxon>
        <taxon>Methanosarcinaceae</taxon>
        <taxon>Methanococcoides</taxon>
    </lineage>
</organism>
<dbReference type="InterPro" id="IPR029063">
    <property type="entry name" value="SAM-dependent_MTases_sf"/>
</dbReference>
<dbReference type="SUPFAM" id="SSF53335">
    <property type="entry name" value="S-adenosyl-L-methionine-dependent methyltransferases"/>
    <property type="match status" value="2"/>
</dbReference>
<evidence type="ECO:0000313" key="1">
    <source>
        <dbReference type="EMBL" id="MDR6223668.1"/>
    </source>
</evidence>
<comment type="caution">
    <text evidence="1">The sequence shown here is derived from an EMBL/GenBank/DDBJ whole genome shotgun (WGS) entry which is preliminary data.</text>
</comment>
<proteinExistence type="predicted"/>
<name>A0AA90U0G6_9EURY</name>
<sequence length="1216" mass="138742">MENPEWISANQPWRNESSGSCRALYGVAIIMNSNQTKLDGNVAEPNSALKNKIKNKTTADKMADFLPEKLGKAIRLPVPDFSNPNRKLTCLEADFPIAHINALSNLEGNAGKPIYQMSKWWARRRSSVFRSMLIAAATEAPDDPNEAAKKVWEHYYCNHQKAGSFKKLRVLDPFMGGGTTLVEGSRLGMQMTGIDLNPVAWLVVKNELACSNPEQVQALFDHIEAEVKPQIQPFYTTTCPRGHEGRWLDVQTGEPVDIDPLELEPETRSRYRWEGPEIIYTFWAKHGPCQVEGCGHRTPIFRNPVVAVKKLSTSYIELTCPDCNQTFHAELGETRMAPESERVVLKEEMPFTEMTQDFAQILKDYDKGKSADTIERMWALKEQVDDEPGLRCPACGGFAGKRVARILERHAKSNLKASARKKKDFEIQKKKVEMALLIHPEWIKGTSGFDGDKELGGWAGASAVDSAQWFERRMDNLSIIEVRGESLPDEVELLDGIVIDTKRGTVPKKATFTCGNCGRPADFASTEREAQHHSPVFPYTLQCHCPQCNAEGFNYGGRYFKIPTIEDIRRLNAAETEWTNRREKDLNNYWPRSELPFAWETHVQKGNLTKRGYTHWWKMFNPRQLLVHTHLLKAIMEAPEESWPLDVREQALGTFQQYLRNQNMFVFWNSIADKIEPMFSNPNFHIKMQVVENSVFSNLGRGNWASSSDKVVKAMEWCSDPWELVVIDNGKVKSDKCNPGDPLVPGCEQYCGSSTDLTILGDENFDLVITDPPFGNNLFYADMADFFYVWLRIPLQKWYVGLPEGEYFKPEFTPKALQAIDDPAQHPDDRENYEKSIFIEAKHLKQIRDLSGDEEFNENYPNPFYRPKPSSDFYCQTLSACWAEAGRLLKDGGIMAFTFHHNEDNAWIDILKALFDAGYVLISTYPVLSDETKGDDTNAAFGSKKIEYDIIHVCRKRLGDVEPISWAKMRRWVKSEAQQLKELLEHTHGKGLPESDLRVILRGKSLEFYSRHYGKVFTGEGEVLEVHDALLGINQLLDDLIEDTDKTGTQHPPDIAEPASRLYLRIFRNNTEIPRDELHKTLRGTGASQSDLESRGWIRVEGKVVHVVPISDRFAYFTGPGRNRKVIKTDLDQAHFLIGVAFQNSGVKIENELNNPNFRIKKSVDDILKWYLKVGDSMEIRKSAQTALQLVEHWRTHKDKQVNVQPTLFDYLEENE</sequence>
<dbReference type="GO" id="GO:0032259">
    <property type="term" value="P:methylation"/>
    <property type="evidence" value="ECO:0007669"/>
    <property type="project" value="UniProtKB-KW"/>
</dbReference>
<dbReference type="InterPro" id="IPR002052">
    <property type="entry name" value="DNA_methylase_N6_adenine_CS"/>
</dbReference>
<dbReference type="GO" id="GO:0003676">
    <property type="term" value="F:nucleic acid binding"/>
    <property type="evidence" value="ECO:0007669"/>
    <property type="project" value="InterPro"/>
</dbReference>
<evidence type="ECO:0000313" key="2">
    <source>
        <dbReference type="Proteomes" id="UP001185015"/>
    </source>
</evidence>